<dbReference type="Gene3D" id="4.10.240.10">
    <property type="entry name" value="Zn(2)-C6 fungal-type DNA-binding domain"/>
    <property type="match status" value="1"/>
</dbReference>
<comment type="subcellular location">
    <subcellularLocation>
        <location evidence="1">Nucleus</location>
    </subcellularLocation>
</comment>
<accession>A0A2I1C176</accession>
<dbReference type="Pfam" id="PF04082">
    <property type="entry name" value="Fungal_trans"/>
    <property type="match status" value="1"/>
</dbReference>
<keyword evidence="10" id="KW-1185">Reference proteome</keyword>
<dbReference type="GeneID" id="36532382"/>
<dbReference type="PROSITE" id="PS50048">
    <property type="entry name" value="ZN2_CY6_FUNGAL_2"/>
    <property type="match status" value="1"/>
</dbReference>
<evidence type="ECO:0000256" key="6">
    <source>
        <dbReference type="ARBA" id="ARBA00023242"/>
    </source>
</evidence>
<dbReference type="VEuPathDB" id="FungiDB:P174DRAFT_422566"/>
<comment type="caution">
    <text evidence="9">The sequence shown here is derived from an EMBL/GenBank/DDBJ whole genome shotgun (WGS) entry which is preliminary data.</text>
</comment>
<keyword evidence="5" id="KW-0804">Transcription</keyword>
<dbReference type="GO" id="GO:0006351">
    <property type="term" value="P:DNA-templated transcription"/>
    <property type="evidence" value="ECO:0007669"/>
    <property type="project" value="InterPro"/>
</dbReference>
<evidence type="ECO:0000313" key="10">
    <source>
        <dbReference type="Proteomes" id="UP000234474"/>
    </source>
</evidence>
<dbReference type="GO" id="GO:0003677">
    <property type="term" value="F:DNA binding"/>
    <property type="evidence" value="ECO:0007669"/>
    <property type="project" value="UniProtKB-KW"/>
</dbReference>
<evidence type="ECO:0000256" key="1">
    <source>
        <dbReference type="ARBA" id="ARBA00004123"/>
    </source>
</evidence>
<dbReference type="InterPro" id="IPR001138">
    <property type="entry name" value="Zn2Cys6_DnaBD"/>
</dbReference>
<evidence type="ECO:0000256" key="4">
    <source>
        <dbReference type="ARBA" id="ARBA00023125"/>
    </source>
</evidence>
<gene>
    <name evidence="9" type="ORF">P174DRAFT_422566</name>
</gene>
<feature type="region of interest" description="Disordered" evidence="7">
    <location>
        <begin position="79"/>
        <end position="107"/>
    </location>
</feature>
<keyword evidence="6" id="KW-0539">Nucleus</keyword>
<dbReference type="RefSeq" id="XP_024679992.1">
    <property type="nucleotide sequence ID" value="XM_024825057.1"/>
</dbReference>
<keyword evidence="3" id="KW-0805">Transcription regulation</keyword>
<dbReference type="EMBL" id="MSZS01000006">
    <property type="protein sequence ID" value="PKX91397.1"/>
    <property type="molecule type" value="Genomic_DNA"/>
</dbReference>
<reference evidence="10" key="1">
    <citation type="journal article" date="2018" name="Proc. Natl. Acad. Sci. U.S.A.">
        <title>Linking secondary metabolites to gene clusters through genome sequencing of six diverse Aspergillus species.</title>
        <authorList>
            <person name="Kaerboelling I."/>
            <person name="Vesth T.C."/>
            <person name="Frisvad J.C."/>
            <person name="Nybo J.L."/>
            <person name="Theobald S."/>
            <person name="Kuo A."/>
            <person name="Bowyer P."/>
            <person name="Matsuda Y."/>
            <person name="Mondo S."/>
            <person name="Lyhne E.K."/>
            <person name="Kogle M.E."/>
            <person name="Clum A."/>
            <person name="Lipzen A."/>
            <person name="Salamov A."/>
            <person name="Ngan C.Y."/>
            <person name="Daum C."/>
            <person name="Chiniquy J."/>
            <person name="Barry K."/>
            <person name="LaButti K."/>
            <person name="Haridas S."/>
            <person name="Simmons B.A."/>
            <person name="Magnuson J.K."/>
            <person name="Mortensen U.H."/>
            <person name="Larsen T.O."/>
            <person name="Grigoriev I.V."/>
            <person name="Baker S.E."/>
            <person name="Andersen M.R."/>
        </authorList>
    </citation>
    <scope>NUCLEOTIDE SEQUENCE [LARGE SCALE GENOMIC DNA]</scope>
    <source>
        <strain evidence="10">IBT 16806</strain>
    </source>
</reference>
<dbReference type="Pfam" id="PF00172">
    <property type="entry name" value="Zn_clus"/>
    <property type="match status" value="1"/>
</dbReference>
<keyword evidence="4" id="KW-0238">DNA-binding</keyword>
<dbReference type="SUPFAM" id="SSF57701">
    <property type="entry name" value="Zn2/Cys6 DNA-binding domain"/>
    <property type="match status" value="1"/>
</dbReference>
<dbReference type="OMA" id="CARMANA"/>
<dbReference type="GO" id="GO:0008270">
    <property type="term" value="F:zinc ion binding"/>
    <property type="evidence" value="ECO:0007669"/>
    <property type="project" value="InterPro"/>
</dbReference>
<proteinExistence type="predicted"/>
<organism evidence="9 10">
    <name type="scientific">Aspergillus novofumigatus (strain IBT 16806)</name>
    <dbReference type="NCBI Taxonomy" id="1392255"/>
    <lineage>
        <taxon>Eukaryota</taxon>
        <taxon>Fungi</taxon>
        <taxon>Dikarya</taxon>
        <taxon>Ascomycota</taxon>
        <taxon>Pezizomycotina</taxon>
        <taxon>Eurotiomycetes</taxon>
        <taxon>Eurotiomycetidae</taxon>
        <taxon>Eurotiales</taxon>
        <taxon>Aspergillaceae</taxon>
        <taxon>Aspergillus</taxon>
        <taxon>Aspergillus subgen. Fumigati</taxon>
    </lineage>
</organism>
<feature type="domain" description="Zn(2)-C6 fungal-type" evidence="8">
    <location>
        <begin position="19"/>
        <end position="49"/>
    </location>
</feature>
<dbReference type="CDD" id="cd12148">
    <property type="entry name" value="fungal_TF_MHR"/>
    <property type="match status" value="1"/>
</dbReference>
<dbReference type="InterPro" id="IPR050815">
    <property type="entry name" value="TF_fung"/>
</dbReference>
<dbReference type="PANTHER" id="PTHR47338">
    <property type="entry name" value="ZN(II)2CYS6 TRANSCRIPTION FACTOR (EUROFUNG)-RELATED"/>
    <property type="match status" value="1"/>
</dbReference>
<dbReference type="OrthoDB" id="4509497at2759"/>
<dbReference type="InterPro" id="IPR036864">
    <property type="entry name" value="Zn2-C6_fun-type_DNA-bd_sf"/>
</dbReference>
<dbReference type="SMART" id="SM00066">
    <property type="entry name" value="GAL4"/>
    <property type="match status" value="1"/>
</dbReference>
<evidence type="ECO:0000256" key="5">
    <source>
        <dbReference type="ARBA" id="ARBA00023163"/>
    </source>
</evidence>
<dbReference type="GO" id="GO:0005634">
    <property type="term" value="C:nucleus"/>
    <property type="evidence" value="ECO:0007669"/>
    <property type="project" value="UniProtKB-SubCell"/>
</dbReference>
<name>A0A2I1C176_ASPN1</name>
<evidence type="ECO:0000256" key="2">
    <source>
        <dbReference type="ARBA" id="ARBA00022723"/>
    </source>
</evidence>
<dbReference type="GO" id="GO:0000981">
    <property type="term" value="F:DNA-binding transcription factor activity, RNA polymerase II-specific"/>
    <property type="evidence" value="ECO:0007669"/>
    <property type="project" value="InterPro"/>
</dbReference>
<dbReference type="Proteomes" id="UP000234474">
    <property type="component" value="Unassembled WGS sequence"/>
</dbReference>
<keyword evidence="2" id="KW-0479">Metal-binding</keyword>
<evidence type="ECO:0000313" key="9">
    <source>
        <dbReference type="EMBL" id="PKX91397.1"/>
    </source>
</evidence>
<dbReference type="STRING" id="1392255.A0A2I1C176"/>
<dbReference type="InterPro" id="IPR007219">
    <property type="entry name" value="XnlR_reg_dom"/>
</dbReference>
<sequence>MATSFSSDNHAVGQFASRICVQCKSSKKKCDKTLPTCNRCSRLCLPCTYDDAAETGTKDFTAQLQAIFDRLERLESRVLASEAERPSGDPDQPSHLNIETNETNGSNWQLKPGLLQPSYLGLIVAMNLSKTLEDRGTSVRAVGEKYLDLIHDHLPAMSRERLEWRIQESERLERNGPFLIFITSILLLTEAAADSFVTSSTSSPPELYRVCKYTHSLFVSLKEPCIELIQSGVLIALYEYAQCMEDQAYLTIGTCARMANAIGLYSAASDISRTSEMTNDLEEKMNILLGIYIVDR</sequence>
<protein>
    <recommendedName>
        <fullName evidence="8">Zn(2)-C6 fungal-type domain-containing protein</fullName>
    </recommendedName>
</protein>
<feature type="compositionally biased region" description="Basic and acidic residues" evidence="7">
    <location>
        <begin position="79"/>
        <end position="88"/>
    </location>
</feature>
<evidence type="ECO:0000256" key="3">
    <source>
        <dbReference type="ARBA" id="ARBA00023015"/>
    </source>
</evidence>
<evidence type="ECO:0000259" key="8">
    <source>
        <dbReference type="PROSITE" id="PS50048"/>
    </source>
</evidence>
<evidence type="ECO:0000256" key="7">
    <source>
        <dbReference type="SAM" id="MobiDB-lite"/>
    </source>
</evidence>
<dbReference type="PANTHER" id="PTHR47338:SF20">
    <property type="entry name" value="ZN(II)2CYS6 TRANSCRIPTION FACTOR (EUROFUNG)"/>
    <property type="match status" value="1"/>
</dbReference>
<dbReference type="AlphaFoldDB" id="A0A2I1C176"/>
<feature type="compositionally biased region" description="Polar residues" evidence="7">
    <location>
        <begin position="94"/>
        <end position="107"/>
    </location>
</feature>